<gene>
    <name evidence="1" type="ORF">Y1Q_0020037</name>
</gene>
<accession>A0A151LYU7</accession>
<comment type="caution">
    <text evidence="1">The sequence shown here is derived from an EMBL/GenBank/DDBJ whole genome shotgun (WGS) entry which is preliminary data.</text>
</comment>
<dbReference type="Proteomes" id="UP000050525">
    <property type="component" value="Unassembled WGS sequence"/>
</dbReference>
<name>A0A151LYU7_ALLMI</name>
<evidence type="ECO:0000313" key="1">
    <source>
        <dbReference type="EMBL" id="KYO17418.1"/>
    </source>
</evidence>
<dbReference type="EMBL" id="AKHW03007000">
    <property type="protein sequence ID" value="KYO17418.1"/>
    <property type="molecule type" value="Genomic_DNA"/>
</dbReference>
<organism evidence="1 2">
    <name type="scientific">Alligator mississippiensis</name>
    <name type="common">American alligator</name>
    <dbReference type="NCBI Taxonomy" id="8496"/>
    <lineage>
        <taxon>Eukaryota</taxon>
        <taxon>Metazoa</taxon>
        <taxon>Chordata</taxon>
        <taxon>Craniata</taxon>
        <taxon>Vertebrata</taxon>
        <taxon>Euteleostomi</taxon>
        <taxon>Archelosauria</taxon>
        <taxon>Archosauria</taxon>
        <taxon>Crocodylia</taxon>
        <taxon>Alligatoridae</taxon>
        <taxon>Alligatorinae</taxon>
        <taxon>Alligator</taxon>
    </lineage>
</organism>
<protein>
    <submittedName>
        <fullName evidence="1">Uncharacterized protein</fullName>
    </submittedName>
</protein>
<proteinExistence type="predicted"/>
<reference evidence="1 2" key="1">
    <citation type="journal article" date="2012" name="Genome Biol.">
        <title>Sequencing three crocodilian genomes to illuminate the evolution of archosaurs and amniotes.</title>
        <authorList>
            <person name="St John J.A."/>
            <person name="Braun E.L."/>
            <person name="Isberg S.R."/>
            <person name="Miles L.G."/>
            <person name="Chong A.Y."/>
            <person name="Gongora J."/>
            <person name="Dalzell P."/>
            <person name="Moran C."/>
            <person name="Bed'hom B."/>
            <person name="Abzhanov A."/>
            <person name="Burgess S.C."/>
            <person name="Cooksey A.M."/>
            <person name="Castoe T.A."/>
            <person name="Crawford N.G."/>
            <person name="Densmore L.D."/>
            <person name="Drew J.C."/>
            <person name="Edwards S.V."/>
            <person name="Faircloth B.C."/>
            <person name="Fujita M.K."/>
            <person name="Greenwold M.J."/>
            <person name="Hoffmann F.G."/>
            <person name="Howard J.M."/>
            <person name="Iguchi T."/>
            <person name="Janes D.E."/>
            <person name="Khan S.Y."/>
            <person name="Kohno S."/>
            <person name="de Koning A.J."/>
            <person name="Lance S.L."/>
            <person name="McCarthy F.M."/>
            <person name="McCormack J.E."/>
            <person name="Merchant M.E."/>
            <person name="Peterson D.G."/>
            <person name="Pollock D.D."/>
            <person name="Pourmand N."/>
            <person name="Raney B.J."/>
            <person name="Roessler K.A."/>
            <person name="Sanford J.R."/>
            <person name="Sawyer R.H."/>
            <person name="Schmidt C.J."/>
            <person name="Triplett E.W."/>
            <person name="Tuberville T.D."/>
            <person name="Venegas-Anaya M."/>
            <person name="Howard J.T."/>
            <person name="Jarvis E.D."/>
            <person name="Guillette L.J.Jr."/>
            <person name="Glenn T.C."/>
            <person name="Green R.E."/>
            <person name="Ray D.A."/>
        </authorList>
    </citation>
    <scope>NUCLEOTIDE SEQUENCE [LARGE SCALE GENOMIC DNA]</scope>
    <source>
        <strain evidence="1">KSC_2009_1</strain>
    </source>
</reference>
<keyword evidence="2" id="KW-1185">Reference proteome</keyword>
<sequence>MHYASQFPLLRKDNPGLCHGSVLHCLQQYDEFVYGPLASERTPCCAAAGDNSKNKVINLFCEEPQPTCQEHTGSAL</sequence>
<dbReference type="AlphaFoldDB" id="A0A151LYU7"/>
<evidence type="ECO:0000313" key="2">
    <source>
        <dbReference type="Proteomes" id="UP000050525"/>
    </source>
</evidence>